<keyword evidence="12" id="KW-0653">Protein transport</keyword>
<keyword evidence="13" id="KW-1133">Transmembrane helix</keyword>
<dbReference type="CDD" id="cd00081">
    <property type="entry name" value="Hint"/>
    <property type="match status" value="1"/>
</dbReference>
<dbReference type="EMBL" id="PQFF01000039">
    <property type="protein sequence ID" value="RHZ87005.1"/>
    <property type="molecule type" value="Genomic_DNA"/>
</dbReference>
<dbReference type="GO" id="GO:0015031">
    <property type="term" value="P:protein transport"/>
    <property type="evidence" value="ECO:0007669"/>
    <property type="project" value="UniProtKB-KW"/>
</dbReference>
<evidence type="ECO:0000313" key="18">
    <source>
        <dbReference type="EMBL" id="RHZ87005.1"/>
    </source>
</evidence>
<name>A0A397JF92_9GLOM</name>
<dbReference type="GO" id="GO:0016787">
    <property type="term" value="F:hydrolase activity"/>
    <property type="evidence" value="ECO:0007669"/>
    <property type="project" value="UniProtKB-KW"/>
</dbReference>
<evidence type="ECO:0000256" key="12">
    <source>
        <dbReference type="ARBA" id="ARBA00022927"/>
    </source>
</evidence>
<evidence type="ECO:0000256" key="16">
    <source>
        <dbReference type="ARBA" id="ARBA00024013"/>
    </source>
</evidence>
<keyword evidence="3" id="KW-0813">Transport</keyword>
<keyword evidence="15" id="KW-0472">Membrane</keyword>
<keyword evidence="9" id="KW-0378">Hydrolase</keyword>
<dbReference type="InterPro" id="IPR036844">
    <property type="entry name" value="Hint_dom_sf"/>
</dbReference>
<protein>
    <recommendedName>
        <fullName evidence="17">Hint domain-containing protein</fullName>
    </recommendedName>
</protein>
<feature type="domain" description="Hint" evidence="17">
    <location>
        <begin position="722"/>
        <end position="824"/>
    </location>
</feature>
<evidence type="ECO:0000256" key="6">
    <source>
        <dbReference type="ARBA" id="ARBA00022692"/>
    </source>
</evidence>
<proteinExistence type="predicted"/>
<keyword evidence="6" id="KW-0812">Transmembrane</keyword>
<keyword evidence="19" id="KW-1185">Reference proteome</keyword>
<reference evidence="18 19" key="1">
    <citation type="submission" date="2018-08" db="EMBL/GenBank/DDBJ databases">
        <title>Genome and evolution of the arbuscular mycorrhizal fungus Diversispora epigaea (formerly Glomus versiforme) and its bacterial endosymbionts.</title>
        <authorList>
            <person name="Sun X."/>
            <person name="Fei Z."/>
            <person name="Harrison M."/>
        </authorList>
    </citation>
    <scope>NUCLEOTIDE SEQUENCE [LARGE SCALE GENOMIC DNA]</scope>
    <source>
        <strain evidence="18 19">IT104</strain>
    </source>
</reference>
<dbReference type="GO" id="GO:0046872">
    <property type="term" value="F:metal ion binding"/>
    <property type="evidence" value="ECO:0007669"/>
    <property type="project" value="UniProtKB-KW"/>
</dbReference>
<comment type="subcellular location">
    <subcellularLocation>
        <location evidence="2">Membrane</location>
        <topology evidence="2">Single-pass membrane protein</topology>
    </subcellularLocation>
    <subcellularLocation>
        <location evidence="16">Plastid</location>
        <location evidence="16">Chloroplast outer membrane</location>
    </subcellularLocation>
</comment>
<keyword evidence="8" id="KW-0547">Nucleotide-binding</keyword>
<evidence type="ECO:0000256" key="14">
    <source>
        <dbReference type="ARBA" id="ARBA00023134"/>
    </source>
</evidence>
<evidence type="ECO:0000256" key="15">
    <source>
        <dbReference type="ARBA" id="ARBA00023136"/>
    </source>
</evidence>
<evidence type="ECO:0000256" key="10">
    <source>
        <dbReference type="ARBA" id="ARBA00022805"/>
    </source>
</evidence>
<evidence type="ECO:0000256" key="1">
    <source>
        <dbReference type="ARBA" id="ARBA00001946"/>
    </source>
</evidence>
<dbReference type="Gene3D" id="2.170.16.10">
    <property type="entry name" value="Hedgehog/Intein (Hint) domain"/>
    <property type="match status" value="1"/>
</dbReference>
<organism evidence="18 19">
    <name type="scientific">Diversispora epigaea</name>
    <dbReference type="NCBI Taxonomy" id="1348612"/>
    <lineage>
        <taxon>Eukaryota</taxon>
        <taxon>Fungi</taxon>
        <taxon>Fungi incertae sedis</taxon>
        <taxon>Mucoromycota</taxon>
        <taxon>Glomeromycotina</taxon>
        <taxon>Glomeromycetes</taxon>
        <taxon>Diversisporales</taxon>
        <taxon>Diversisporaceae</taxon>
        <taxon>Diversispora</taxon>
    </lineage>
</organism>
<dbReference type="GO" id="GO:0016020">
    <property type="term" value="C:membrane"/>
    <property type="evidence" value="ECO:0007669"/>
    <property type="project" value="UniProtKB-SubCell"/>
</dbReference>
<evidence type="ECO:0000256" key="7">
    <source>
        <dbReference type="ARBA" id="ARBA00022723"/>
    </source>
</evidence>
<sequence length="931" mass="106049">MSHIKNEPAILIMGETRSGKSTFRNWLLGFHGDNNNSISTKTCKSRLIKIKDRTYNLIDTPGLFNPGEDVRSHESLNKIADIINHCSYGIQAIVFMKKDHTFDSKTMTIIKSYFGEQALNHMIVALTENEKTWNLRLKSFPSPIENRYIISPNPNLFQKSNKIVSDNMEKTKELIDSFPAAYTTETFNKVRQAREECEKFSLQQGNKISQKVIEKLKLKIKEIGQEIDFEEETDFGELSHEKIESASVNNLKIRYPAILILGEIGSGKSIFGNWLLGEDGDPFEAGDNKSTKTCKSRLIKINDRTYNLIDTPGFDPIENVKDYESLNKIADIINHCSYGIQTIVFVIEKDRSSHSEKTITKIKSFLGETALDHMIVALTYCNLKQTVNKEILLECLNSEIKSFLNSIGDRYIISPNPDLFPKGDRIVNDNMKKAKEFIDSFPAPYTTEIFNKVRTIEKISLLQQENNTSQIEIKNLIPKIKEVVQERILEEETDFNIQYPAILILGEAGSGKSTFGNWLLGLHGDDSPFEVGSHNNYITKNCQSQLIKIKNRTYNLVDTPGLFDPSEDIKNDESLIDITNTINRCSYGIQTIVFVIKKDHTFHSRQTMTKIISFLGKQALNHMIIALTSCNRNQTENKEMLLKCLNPRIKSFLNSIEDRYIISPNPDLFTKGDRIVNGNMEKAKEFIDNFPAAYTIETFNKVRRAREQDEIGRIIAKEEIEKKCFKLDTKVILEGGNLVPMSGVTVNDKICVDVINGKLKFSEVYLIAHCDYEDETEFLKVEYTSPSTGLTESVTLTPNHHILTNNYFDFAKSIKPHTTQLRVLDGTQMKSVRVTNVTTETHRGYIAIFTRTGTIVADNVMCSCYATVPPSYQSIINLFLIPLMISTKLKKSEYDGKSIHPYLDFLYGQYKNVNWMLEKITGKILIKSLIT</sequence>
<dbReference type="InterPro" id="IPR006703">
    <property type="entry name" value="G_AIG1"/>
</dbReference>
<evidence type="ECO:0000256" key="8">
    <source>
        <dbReference type="ARBA" id="ARBA00022741"/>
    </source>
</evidence>
<dbReference type="PANTHER" id="PTHR10903:SF135">
    <property type="entry name" value="TRANSLOCASE OF CHLOROPLAST 120, CHLOROPLASTIC-RELATED"/>
    <property type="match status" value="1"/>
</dbReference>
<dbReference type="Pfam" id="PF01079">
    <property type="entry name" value="Hint"/>
    <property type="match status" value="1"/>
</dbReference>
<evidence type="ECO:0000256" key="5">
    <source>
        <dbReference type="ARBA" id="ARBA00022640"/>
    </source>
</evidence>
<comment type="caution">
    <text evidence="18">The sequence shown here is derived from an EMBL/GenBank/DDBJ whole genome shotgun (WGS) entry which is preliminary data.</text>
</comment>
<dbReference type="Proteomes" id="UP000266861">
    <property type="component" value="Unassembled WGS sequence"/>
</dbReference>
<evidence type="ECO:0000259" key="17">
    <source>
        <dbReference type="SMART" id="SM00306"/>
    </source>
</evidence>
<dbReference type="PANTHER" id="PTHR10903">
    <property type="entry name" value="GTPASE, IMAP FAMILY MEMBER-RELATED"/>
    <property type="match status" value="1"/>
</dbReference>
<evidence type="ECO:0000256" key="13">
    <source>
        <dbReference type="ARBA" id="ARBA00022989"/>
    </source>
</evidence>
<keyword evidence="4" id="KW-0150">Chloroplast</keyword>
<dbReference type="PROSITE" id="PS50817">
    <property type="entry name" value="INTEIN_N_TER"/>
    <property type="match status" value="1"/>
</dbReference>
<dbReference type="InterPro" id="IPR003587">
    <property type="entry name" value="Hint_dom_N"/>
</dbReference>
<evidence type="ECO:0000256" key="11">
    <source>
        <dbReference type="ARBA" id="ARBA00022842"/>
    </source>
</evidence>
<dbReference type="InterPro" id="IPR045058">
    <property type="entry name" value="GIMA/IAN/Toc"/>
</dbReference>
<dbReference type="GO" id="GO:0005525">
    <property type="term" value="F:GTP binding"/>
    <property type="evidence" value="ECO:0007669"/>
    <property type="project" value="UniProtKB-KW"/>
</dbReference>
<dbReference type="SUPFAM" id="SSF52540">
    <property type="entry name" value="P-loop containing nucleoside triphosphate hydrolases"/>
    <property type="match status" value="3"/>
</dbReference>
<dbReference type="AlphaFoldDB" id="A0A397JF92"/>
<dbReference type="OrthoDB" id="8954335at2759"/>
<dbReference type="Pfam" id="PF04548">
    <property type="entry name" value="AIG1"/>
    <property type="match status" value="3"/>
</dbReference>
<comment type="cofactor">
    <cofactor evidence="1">
        <name>Mg(2+)</name>
        <dbReference type="ChEBI" id="CHEBI:18420"/>
    </cofactor>
</comment>
<gene>
    <name evidence="18" type="ORF">Glove_41g111</name>
</gene>
<dbReference type="STRING" id="1348612.A0A397JF92"/>
<dbReference type="Gene3D" id="3.40.50.300">
    <property type="entry name" value="P-loop containing nucleotide triphosphate hydrolases"/>
    <property type="match status" value="3"/>
</dbReference>
<keyword evidence="5" id="KW-0934">Plastid</keyword>
<dbReference type="GO" id="GO:0016540">
    <property type="term" value="P:protein autoprocessing"/>
    <property type="evidence" value="ECO:0007669"/>
    <property type="project" value="InterPro"/>
</dbReference>
<dbReference type="InterPro" id="IPR027417">
    <property type="entry name" value="P-loop_NTPase"/>
</dbReference>
<evidence type="ECO:0000256" key="9">
    <source>
        <dbReference type="ARBA" id="ARBA00022801"/>
    </source>
</evidence>
<dbReference type="InterPro" id="IPR006141">
    <property type="entry name" value="Intein_N"/>
</dbReference>
<evidence type="ECO:0000256" key="3">
    <source>
        <dbReference type="ARBA" id="ARBA00022448"/>
    </source>
</evidence>
<dbReference type="GO" id="GO:0016539">
    <property type="term" value="P:intein-mediated protein splicing"/>
    <property type="evidence" value="ECO:0007669"/>
    <property type="project" value="InterPro"/>
</dbReference>
<evidence type="ECO:0000256" key="4">
    <source>
        <dbReference type="ARBA" id="ARBA00022528"/>
    </source>
</evidence>
<keyword evidence="11" id="KW-0460">Magnesium</keyword>
<evidence type="ECO:0000313" key="19">
    <source>
        <dbReference type="Proteomes" id="UP000266861"/>
    </source>
</evidence>
<keyword evidence="10" id="KW-1002">Plastid outer membrane</keyword>
<dbReference type="SMART" id="SM00306">
    <property type="entry name" value="HintN"/>
    <property type="match status" value="1"/>
</dbReference>
<accession>A0A397JF92</accession>
<evidence type="ECO:0000256" key="2">
    <source>
        <dbReference type="ARBA" id="ARBA00004167"/>
    </source>
</evidence>
<keyword evidence="7" id="KW-0479">Metal-binding</keyword>
<keyword evidence="14" id="KW-0342">GTP-binding</keyword>
<dbReference type="InterPro" id="IPR001767">
    <property type="entry name" value="Hedgehog_Hint"/>
</dbReference>
<dbReference type="SUPFAM" id="SSF51294">
    <property type="entry name" value="Hedgehog/intein (Hint) domain"/>
    <property type="match status" value="1"/>
</dbReference>